<name>A0A6A7AQI7_9PLEO</name>
<sequence>MSDVLHLLVAGSSAVIGGVTAYRFGLLWGAVAAEAVLVAKYKYGVQLGLDHELTKISTALYMLMDLALTLDNLTVREPSVVGASVSMAAQLRQYLEHLNELIHGIFLGQITVIWPYADEACYYWDVEAGCTQLTSLFENHITNLDNWTLEAKLRAVTESGGTQICGGRQQRVSKFLELAHFIVRKRLL</sequence>
<dbReference type="AlphaFoldDB" id="A0A6A7AQI7"/>
<evidence type="ECO:0000313" key="2">
    <source>
        <dbReference type="Proteomes" id="UP000799423"/>
    </source>
</evidence>
<keyword evidence="2" id="KW-1185">Reference proteome</keyword>
<dbReference type="Proteomes" id="UP000799423">
    <property type="component" value="Unassembled WGS sequence"/>
</dbReference>
<reference evidence="1" key="1">
    <citation type="submission" date="2020-01" db="EMBL/GenBank/DDBJ databases">
        <authorList>
            <consortium name="DOE Joint Genome Institute"/>
            <person name="Haridas S."/>
            <person name="Albert R."/>
            <person name="Binder M."/>
            <person name="Bloem J."/>
            <person name="Labutti K."/>
            <person name="Salamov A."/>
            <person name="Andreopoulos B."/>
            <person name="Baker S.E."/>
            <person name="Barry K."/>
            <person name="Bills G."/>
            <person name="Bluhm B.H."/>
            <person name="Cannon C."/>
            <person name="Castanera R."/>
            <person name="Culley D.E."/>
            <person name="Daum C."/>
            <person name="Ezra D."/>
            <person name="Gonzalez J.B."/>
            <person name="Henrissat B."/>
            <person name="Kuo A."/>
            <person name="Liang C."/>
            <person name="Lipzen A."/>
            <person name="Lutzoni F."/>
            <person name="Magnuson J."/>
            <person name="Mondo S."/>
            <person name="Nolan M."/>
            <person name="Ohm R."/>
            <person name="Pangilinan J."/>
            <person name="Park H.-J."/>
            <person name="Ramirez L."/>
            <person name="Alfaro M."/>
            <person name="Sun H."/>
            <person name="Tritt A."/>
            <person name="Yoshinaga Y."/>
            <person name="Zwiers L.-H."/>
            <person name="Turgeon B.G."/>
            <person name="Goodwin S.B."/>
            <person name="Spatafora J.W."/>
            <person name="Crous P.W."/>
            <person name="Grigoriev I.V."/>
        </authorList>
    </citation>
    <scope>NUCLEOTIDE SEQUENCE</scope>
    <source>
        <strain evidence="1">IPT5</strain>
    </source>
</reference>
<dbReference type="EMBL" id="MU006370">
    <property type="protein sequence ID" value="KAF2844617.1"/>
    <property type="molecule type" value="Genomic_DNA"/>
</dbReference>
<organism evidence="1 2">
    <name type="scientific">Plenodomus tracheiphilus IPT5</name>
    <dbReference type="NCBI Taxonomy" id="1408161"/>
    <lineage>
        <taxon>Eukaryota</taxon>
        <taxon>Fungi</taxon>
        <taxon>Dikarya</taxon>
        <taxon>Ascomycota</taxon>
        <taxon>Pezizomycotina</taxon>
        <taxon>Dothideomycetes</taxon>
        <taxon>Pleosporomycetidae</taxon>
        <taxon>Pleosporales</taxon>
        <taxon>Pleosporineae</taxon>
        <taxon>Leptosphaeriaceae</taxon>
        <taxon>Plenodomus</taxon>
    </lineage>
</organism>
<accession>A0A6A7AQI7</accession>
<dbReference type="OrthoDB" id="4161589at2759"/>
<protein>
    <submittedName>
        <fullName evidence="1">Uncharacterized protein</fullName>
    </submittedName>
</protein>
<gene>
    <name evidence="1" type="ORF">T440DRAFT_523363</name>
</gene>
<evidence type="ECO:0000313" key="1">
    <source>
        <dbReference type="EMBL" id="KAF2844617.1"/>
    </source>
</evidence>
<proteinExistence type="predicted"/>